<dbReference type="AlphaFoldDB" id="A0A1B0BWW0"/>
<reference evidence="1" key="2">
    <citation type="submission" date="2020-05" db="UniProtKB">
        <authorList>
            <consortium name="EnsemblMetazoa"/>
        </authorList>
    </citation>
    <scope>IDENTIFICATION</scope>
    <source>
        <strain evidence="1">IAEA</strain>
    </source>
</reference>
<dbReference type="Proteomes" id="UP000092460">
    <property type="component" value="Unassembled WGS sequence"/>
</dbReference>
<name>A0A1B0BWW0_9MUSC</name>
<reference evidence="2" key="1">
    <citation type="submission" date="2015-01" db="EMBL/GenBank/DDBJ databases">
        <authorList>
            <person name="Aksoy S."/>
            <person name="Warren W."/>
            <person name="Wilson R.K."/>
        </authorList>
    </citation>
    <scope>NUCLEOTIDE SEQUENCE [LARGE SCALE GENOMIC DNA]</scope>
    <source>
        <strain evidence="2">IAEA</strain>
    </source>
</reference>
<dbReference type="EnsemblMetazoa" id="GPPI043001-RA">
    <property type="protein sequence ID" value="GPPI043001-PA"/>
    <property type="gene ID" value="GPPI043001"/>
</dbReference>
<dbReference type="VEuPathDB" id="VectorBase:GPPI043001"/>
<dbReference type="EMBL" id="JXJN01021982">
    <property type="status" value="NOT_ANNOTATED_CDS"/>
    <property type="molecule type" value="Genomic_DNA"/>
</dbReference>
<organism evidence="1 2">
    <name type="scientific">Glossina palpalis gambiensis</name>
    <dbReference type="NCBI Taxonomy" id="67801"/>
    <lineage>
        <taxon>Eukaryota</taxon>
        <taxon>Metazoa</taxon>
        <taxon>Ecdysozoa</taxon>
        <taxon>Arthropoda</taxon>
        <taxon>Hexapoda</taxon>
        <taxon>Insecta</taxon>
        <taxon>Pterygota</taxon>
        <taxon>Neoptera</taxon>
        <taxon>Endopterygota</taxon>
        <taxon>Diptera</taxon>
        <taxon>Brachycera</taxon>
        <taxon>Muscomorpha</taxon>
        <taxon>Hippoboscoidea</taxon>
        <taxon>Glossinidae</taxon>
        <taxon>Glossina</taxon>
    </lineage>
</organism>
<accession>A0A1B0BWW0</accession>
<evidence type="ECO:0000313" key="1">
    <source>
        <dbReference type="EnsemblMetazoa" id="GPPI043001-PA"/>
    </source>
</evidence>
<sequence>MFVNEEVGSLFQQQHLARPSRNQLKQLPFAVNRTQDSATPIVNSSLGATTDHNNKPRLEYLVAVQTILMLTKLRIPVPWAHLSLIERNHFQATQRLYSQLMNK</sequence>
<evidence type="ECO:0000313" key="2">
    <source>
        <dbReference type="Proteomes" id="UP000092460"/>
    </source>
</evidence>
<keyword evidence="2" id="KW-1185">Reference proteome</keyword>
<protein>
    <submittedName>
        <fullName evidence="1">Uncharacterized protein</fullName>
    </submittedName>
</protein>
<proteinExistence type="predicted"/>